<dbReference type="InterPro" id="IPR013517">
    <property type="entry name" value="FG-GAP"/>
</dbReference>
<comment type="caution">
    <text evidence="3">The sequence shown here is derived from an EMBL/GenBank/DDBJ whole genome shotgun (WGS) entry which is preliminary data.</text>
</comment>
<evidence type="ECO:0000259" key="2">
    <source>
        <dbReference type="Pfam" id="PF13205"/>
    </source>
</evidence>
<dbReference type="InterPro" id="IPR028994">
    <property type="entry name" value="Integrin_alpha_N"/>
</dbReference>
<dbReference type="Proteomes" id="UP001176429">
    <property type="component" value="Unassembled WGS sequence"/>
</dbReference>
<reference evidence="3" key="1">
    <citation type="submission" date="2023-07" db="EMBL/GenBank/DDBJ databases">
        <authorList>
            <person name="Kim M.K."/>
        </authorList>
    </citation>
    <scope>NUCLEOTIDE SEQUENCE</scope>
    <source>
        <strain evidence="3">ASUV-10-1</strain>
    </source>
</reference>
<dbReference type="SUPFAM" id="SSF69318">
    <property type="entry name" value="Integrin alpha N-terminal domain"/>
    <property type="match status" value="1"/>
</dbReference>
<proteinExistence type="predicted"/>
<dbReference type="Pfam" id="PF13205">
    <property type="entry name" value="Big_5"/>
    <property type="match status" value="1"/>
</dbReference>
<evidence type="ECO:0000313" key="4">
    <source>
        <dbReference type="Proteomes" id="UP001176429"/>
    </source>
</evidence>
<dbReference type="InterPro" id="IPR032812">
    <property type="entry name" value="SbsA_Ig"/>
</dbReference>
<evidence type="ECO:0000313" key="3">
    <source>
        <dbReference type="EMBL" id="MDO7875282.1"/>
    </source>
</evidence>
<dbReference type="Gene3D" id="2.130.10.130">
    <property type="entry name" value="Integrin alpha, N-terminal"/>
    <property type="match status" value="1"/>
</dbReference>
<dbReference type="Pfam" id="PF13517">
    <property type="entry name" value="FG-GAP_3"/>
    <property type="match status" value="3"/>
</dbReference>
<keyword evidence="1" id="KW-0732">Signal</keyword>
<dbReference type="PANTHER" id="PTHR46580">
    <property type="entry name" value="SENSOR KINASE-RELATED"/>
    <property type="match status" value="1"/>
</dbReference>
<gene>
    <name evidence="3" type="ORF">Q5H93_11105</name>
</gene>
<dbReference type="RefSeq" id="WP_305006598.1">
    <property type="nucleotide sequence ID" value="NZ_JAUQSY010000006.1"/>
</dbReference>
<accession>A0ABT9BAR4</accession>
<feature type="domain" description="SbsA Ig-like" evidence="2">
    <location>
        <begin position="26"/>
        <end position="122"/>
    </location>
</feature>
<evidence type="ECO:0000256" key="1">
    <source>
        <dbReference type="ARBA" id="ARBA00022729"/>
    </source>
</evidence>
<organism evidence="3 4">
    <name type="scientific">Hymenobacter aranciens</name>
    <dbReference type="NCBI Taxonomy" id="3063996"/>
    <lineage>
        <taxon>Bacteria</taxon>
        <taxon>Pseudomonadati</taxon>
        <taxon>Bacteroidota</taxon>
        <taxon>Cytophagia</taxon>
        <taxon>Cytophagales</taxon>
        <taxon>Hymenobacteraceae</taxon>
        <taxon>Hymenobacter</taxon>
    </lineage>
</organism>
<sequence length="568" mass="57031">MKHHYFYRSLATVGLLLTVVGFSGAQAPVITAVVPMANAGSVAPTAPLTVSFSQPLAAGSAAALQVFSSQRGGLRTRAVPATVSGNTLSFAPTAFSYQPGEVVQYSVTTAAASSSGALARPQVGRFAVATGGTGAGYFAPAAATAVGNQPQGLAVGDLDGDGDQDCVTANNLDSNLSICLNNGNAAFAAGATIALPGQPLAVALGDLDGDGDLDLVTSYPPGAQPGGVQVMFNNGAGVFGSPTTGRLGNVSAYPLTLALGDVDGDGDLDVLLADSQVQALSVLLNNGAGSFAAAATNIRMWNPPFGLVVGDFDNDGDLDAAMSAGNGAYEIVLLLNDGRGGFQVGSTLPTPGGSYRVLADDLDGDGDLDLVSTNYFQAIVHFNDGTGQFAAPVRLTLAATNNLVVADVDHDGDSDLVTISQNSSSITVLLNNGSGSFQAGPSVFGRHGVMQVLAGDADGDGDLDLFYTTNTPVSEVHLLLNGPRPGLGTTATAAAANWRLTPNPATSSCLLTGVTSHAPVQLLDALGRSVLMATADAAGTARLALPAGLAPGLYLVRSGGRSQRLLVE</sequence>
<keyword evidence="4" id="KW-1185">Reference proteome</keyword>
<dbReference type="EMBL" id="JAUQSY010000006">
    <property type="protein sequence ID" value="MDO7875282.1"/>
    <property type="molecule type" value="Genomic_DNA"/>
</dbReference>
<dbReference type="PANTHER" id="PTHR46580:SF2">
    <property type="entry name" value="MAM DOMAIN-CONTAINING PROTEIN"/>
    <property type="match status" value="1"/>
</dbReference>
<name>A0ABT9BAR4_9BACT</name>
<protein>
    <submittedName>
        <fullName evidence="3">Ig-like domain-containing protein</fullName>
    </submittedName>
</protein>